<evidence type="ECO:0000256" key="8">
    <source>
        <dbReference type="ARBA" id="ARBA00047838"/>
    </source>
</evidence>
<comment type="subcellular location">
    <subcellularLocation>
        <location evidence="10">Cytoplasm</location>
    </subcellularLocation>
</comment>
<keyword evidence="3 10" id="KW-0028">Amino-acid biosynthesis</keyword>
<feature type="active site" evidence="10">
    <location>
        <position position="183"/>
    </location>
</feature>
<evidence type="ECO:0000256" key="2">
    <source>
        <dbReference type="ARBA" id="ARBA00011152"/>
    </source>
</evidence>
<dbReference type="PROSITE" id="PS51273">
    <property type="entry name" value="GATASE_TYPE_1"/>
    <property type="match status" value="1"/>
</dbReference>
<comment type="caution">
    <text evidence="12">The sequence shown here is derived from an EMBL/GenBank/DDBJ whole genome shotgun (WGS) entry which is preliminary data.</text>
</comment>
<dbReference type="EMBL" id="JBBNFW010000107">
    <property type="protein sequence ID" value="MEQ2412140.1"/>
    <property type="molecule type" value="Genomic_DNA"/>
</dbReference>
<keyword evidence="13" id="KW-1185">Reference proteome</keyword>
<dbReference type="PIRSF" id="PIRSF000495">
    <property type="entry name" value="Amidotransf_hisH"/>
    <property type="match status" value="1"/>
</dbReference>
<evidence type="ECO:0000256" key="1">
    <source>
        <dbReference type="ARBA" id="ARBA00005091"/>
    </source>
</evidence>
<dbReference type="Pfam" id="PF00117">
    <property type="entry name" value="GATase"/>
    <property type="match status" value="1"/>
</dbReference>
<feature type="active site" description="Nucleophile" evidence="10">
    <location>
        <position position="79"/>
    </location>
</feature>
<keyword evidence="4 10" id="KW-0378">Hydrolase</keyword>
<organism evidence="12 13">
    <name type="scientific">Blautia acetigignens</name>
    <dbReference type="NCBI Taxonomy" id="2981783"/>
    <lineage>
        <taxon>Bacteria</taxon>
        <taxon>Bacillati</taxon>
        <taxon>Bacillota</taxon>
        <taxon>Clostridia</taxon>
        <taxon>Lachnospirales</taxon>
        <taxon>Lachnospiraceae</taxon>
        <taxon>Blautia</taxon>
    </lineage>
</organism>
<reference evidence="12 13" key="1">
    <citation type="submission" date="2024-04" db="EMBL/GenBank/DDBJ databases">
        <title>Human intestinal bacterial collection.</title>
        <authorList>
            <person name="Pauvert C."/>
            <person name="Hitch T.C.A."/>
            <person name="Clavel T."/>
        </authorList>
    </citation>
    <scope>NUCLEOTIDE SEQUENCE [LARGE SCALE GENOMIC DNA]</scope>
    <source>
        <strain evidence="12 13">CLA-AA-H161</strain>
    </source>
</reference>
<evidence type="ECO:0000256" key="10">
    <source>
        <dbReference type="HAMAP-Rule" id="MF_00278"/>
    </source>
</evidence>
<protein>
    <recommendedName>
        <fullName evidence="10">Imidazole glycerol phosphate synthase subunit HisH</fullName>
        <ecNumber evidence="10">4.3.2.10</ecNumber>
    </recommendedName>
    <alternativeName>
        <fullName evidence="10">IGP synthase glutaminase subunit</fullName>
        <ecNumber evidence="10">3.5.1.2</ecNumber>
    </alternativeName>
    <alternativeName>
        <fullName evidence="10">IGP synthase subunit HisH</fullName>
    </alternativeName>
    <alternativeName>
        <fullName evidence="10">ImGP synthase subunit HisH</fullName>
        <shortName evidence="10">IGPS subunit HisH</shortName>
    </alternativeName>
</protein>
<keyword evidence="10" id="KW-0963">Cytoplasm</keyword>
<feature type="active site" evidence="10">
    <location>
        <position position="185"/>
    </location>
</feature>
<comment type="function">
    <text evidence="10">IGPS catalyzes the conversion of PRFAR and glutamine to IGP, AICAR and glutamate. The HisH subunit catalyzes the hydrolysis of glutamine to glutamate and ammonia as part of the synthesis of IGP and AICAR. The resulting ammonia molecule is channeled to the active site of HisF.</text>
</comment>
<dbReference type="SUPFAM" id="SSF52317">
    <property type="entry name" value="Class I glutamine amidotransferase-like"/>
    <property type="match status" value="1"/>
</dbReference>
<accession>A0ABV1CIC3</accession>
<dbReference type="CDD" id="cd01748">
    <property type="entry name" value="GATase1_IGP_Synthase"/>
    <property type="match status" value="1"/>
</dbReference>
<comment type="pathway">
    <text evidence="1 10">Amino-acid biosynthesis; L-histidine biosynthesis; L-histidine from 5-phospho-alpha-D-ribose 1-diphosphate: step 5/9.</text>
</comment>
<feature type="domain" description="Glutamine amidotransferase" evidence="11">
    <location>
        <begin position="4"/>
        <end position="199"/>
    </location>
</feature>
<evidence type="ECO:0000256" key="4">
    <source>
        <dbReference type="ARBA" id="ARBA00022801"/>
    </source>
</evidence>
<evidence type="ECO:0000313" key="13">
    <source>
        <dbReference type="Proteomes" id="UP001470752"/>
    </source>
</evidence>
<evidence type="ECO:0000256" key="6">
    <source>
        <dbReference type="ARBA" id="ARBA00023102"/>
    </source>
</evidence>
<dbReference type="NCBIfam" id="TIGR01855">
    <property type="entry name" value="IMP_synth_hisH"/>
    <property type="match status" value="1"/>
</dbReference>
<dbReference type="GO" id="GO:0016829">
    <property type="term" value="F:lyase activity"/>
    <property type="evidence" value="ECO:0007669"/>
    <property type="project" value="UniProtKB-KW"/>
</dbReference>
<dbReference type="PANTHER" id="PTHR42701">
    <property type="entry name" value="IMIDAZOLE GLYCEROL PHOSPHATE SYNTHASE SUBUNIT HISH"/>
    <property type="match status" value="1"/>
</dbReference>
<dbReference type="InterPro" id="IPR010139">
    <property type="entry name" value="Imidazole-glycPsynth_HisH"/>
</dbReference>
<evidence type="ECO:0000256" key="3">
    <source>
        <dbReference type="ARBA" id="ARBA00022605"/>
    </source>
</evidence>
<dbReference type="HAMAP" id="MF_00278">
    <property type="entry name" value="HisH"/>
    <property type="match status" value="1"/>
</dbReference>
<evidence type="ECO:0000259" key="11">
    <source>
        <dbReference type="Pfam" id="PF00117"/>
    </source>
</evidence>
<dbReference type="PANTHER" id="PTHR42701:SF1">
    <property type="entry name" value="IMIDAZOLE GLYCEROL PHOSPHATE SYNTHASE SUBUNIT HISH"/>
    <property type="match status" value="1"/>
</dbReference>
<keyword evidence="7 10" id="KW-0456">Lyase</keyword>
<comment type="catalytic activity">
    <reaction evidence="8 10">
        <text>5-[(5-phospho-1-deoxy-D-ribulos-1-ylimino)methylamino]-1-(5-phospho-beta-D-ribosyl)imidazole-4-carboxamide + L-glutamine = D-erythro-1-(imidazol-4-yl)glycerol 3-phosphate + 5-amino-1-(5-phospho-beta-D-ribosyl)imidazole-4-carboxamide + L-glutamate + H(+)</text>
        <dbReference type="Rhea" id="RHEA:24793"/>
        <dbReference type="ChEBI" id="CHEBI:15378"/>
        <dbReference type="ChEBI" id="CHEBI:29985"/>
        <dbReference type="ChEBI" id="CHEBI:58278"/>
        <dbReference type="ChEBI" id="CHEBI:58359"/>
        <dbReference type="ChEBI" id="CHEBI:58475"/>
        <dbReference type="ChEBI" id="CHEBI:58525"/>
        <dbReference type="EC" id="4.3.2.10"/>
    </reaction>
</comment>
<comment type="subunit">
    <text evidence="2 10">Heterodimer of HisH and HisF.</text>
</comment>
<dbReference type="Gene3D" id="3.40.50.880">
    <property type="match status" value="1"/>
</dbReference>
<gene>
    <name evidence="10 12" type="primary">hisH</name>
    <name evidence="12" type="ORF">AAAX94_03690</name>
</gene>
<dbReference type="Proteomes" id="UP001470752">
    <property type="component" value="Unassembled WGS sequence"/>
</dbReference>
<dbReference type="EC" id="4.3.2.10" evidence="10"/>
<proteinExistence type="inferred from homology"/>
<dbReference type="EC" id="3.5.1.2" evidence="10"/>
<dbReference type="RefSeq" id="WP_349082598.1">
    <property type="nucleotide sequence ID" value="NZ_JBBNFW010000107.1"/>
</dbReference>
<evidence type="ECO:0000256" key="5">
    <source>
        <dbReference type="ARBA" id="ARBA00022962"/>
    </source>
</evidence>
<name>A0ABV1CIC3_9FIRM</name>
<dbReference type="InterPro" id="IPR029062">
    <property type="entry name" value="Class_I_gatase-like"/>
</dbReference>
<comment type="catalytic activity">
    <reaction evidence="9 10">
        <text>L-glutamine + H2O = L-glutamate + NH4(+)</text>
        <dbReference type="Rhea" id="RHEA:15889"/>
        <dbReference type="ChEBI" id="CHEBI:15377"/>
        <dbReference type="ChEBI" id="CHEBI:28938"/>
        <dbReference type="ChEBI" id="CHEBI:29985"/>
        <dbReference type="ChEBI" id="CHEBI:58359"/>
        <dbReference type="EC" id="3.5.1.2"/>
    </reaction>
</comment>
<sequence>MIGIIDYDAGNIKSVEKALHYLGEQTVVSRDPQVLLHADKVILPGVGSFGDAMNNLNKFGLVPVIRQIADQKTPFLGICLGLQLLFESSEETPGVEGLGLLKGRIVKIPPAEGLKIPHMGWNSLHLQNDGRLFQSIPEQTYVYFVHSYYLQAEYPQIVKATTEYGVTIHASVEKDNIFACQFHPEKSSKYGLKILENFAKLGKEA</sequence>
<evidence type="ECO:0000256" key="7">
    <source>
        <dbReference type="ARBA" id="ARBA00023239"/>
    </source>
</evidence>
<dbReference type="InterPro" id="IPR017926">
    <property type="entry name" value="GATASE"/>
</dbReference>
<evidence type="ECO:0000256" key="9">
    <source>
        <dbReference type="ARBA" id="ARBA00049534"/>
    </source>
</evidence>
<keyword evidence="6 10" id="KW-0368">Histidine biosynthesis</keyword>
<keyword evidence="5 10" id="KW-0315">Glutamine amidotransferase</keyword>
<evidence type="ECO:0000313" key="12">
    <source>
        <dbReference type="EMBL" id="MEQ2412140.1"/>
    </source>
</evidence>